<organism evidence="5 6">
    <name type="scientific">Vitis vinifera</name>
    <name type="common">Grape</name>
    <dbReference type="NCBI Taxonomy" id="29760"/>
    <lineage>
        <taxon>Eukaryota</taxon>
        <taxon>Viridiplantae</taxon>
        <taxon>Streptophyta</taxon>
        <taxon>Embryophyta</taxon>
        <taxon>Tracheophyta</taxon>
        <taxon>Spermatophyta</taxon>
        <taxon>Magnoliopsida</taxon>
        <taxon>eudicotyledons</taxon>
        <taxon>Gunneridae</taxon>
        <taxon>Pentapetalae</taxon>
        <taxon>rosids</taxon>
        <taxon>Vitales</taxon>
        <taxon>Vitaceae</taxon>
        <taxon>Viteae</taxon>
        <taxon>Vitis</taxon>
    </lineage>
</organism>
<evidence type="ECO:0000313" key="5">
    <source>
        <dbReference type="EMBL" id="RVW65945.1"/>
    </source>
</evidence>
<dbReference type="SUPFAM" id="SSF64484">
    <property type="entry name" value="beta and beta-prime subunits of DNA dependent RNA-polymerase"/>
    <property type="match status" value="1"/>
</dbReference>
<gene>
    <name evidence="5" type="primary">NRPC1_4</name>
    <name evidence="5" type="ORF">CK203_007233</name>
</gene>
<keyword evidence="5" id="KW-0804">Transcription</keyword>
<dbReference type="InterPro" id="IPR015700">
    <property type="entry name" value="RPC1"/>
</dbReference>
<evidence type="ECO:0000256" key="1">
    <source>
        <dbReference type="ARBA" id="ARBA00012418"/>
    </source>
</evidence>
<keyword evidence="3" id="KW-0862">Zinc</keyword>
<dbReference type="Pfam" id="PF04998">
    <property type="entry name" value="RNA_pol_Rpb1_5"/>
    <property type="match status" value="1"/>
</dbReference>
<dbReference type="PANTHER" id="PTHR48446">
    <property type="entry name" value="DNA-DIRECTED RNA POLYMERASE SUBUNIT BETA' N-TERMINAL SECTION"/>
    <property type="match status" value="1"/>
</dbReference>
<dbReference type="PANTHER" id="PTHR48446:SF1">
    <property type="entry name" value="DNA-DIRECTED RNA POLYMERASE SUBUNIT BETA' N-TERMINAL SECTION"/>
    <property type="match status" value="1"/>
</dbReference>
<reference evidence="5 6" key="1">
    <citation type="journal article" date="2018" name="PLoS Genet.">
        <title>Population sequencing reveals clonal diversity and ancestral inbreeding in the grapevine cultivar Chardonnay.</title>
        <authorList>
            <person name="Roach M.J."/>
            <person name="Johnson D.L."/>
            <person name="Bohlmann J."/>
            <person name="van Vuuren H.J."/>
            <person name="Jones S.J."/>
            <person name="Pretorius I.S."/>
            <person name="Schmidt S.A."/>
            <person name="Borneman A.R."/>
        </authorList>
    </citation>
    <scope>NUCLEOTIDE SEQUENCE [LARGE SCALE GENOMIC DNA]</scope>
    <source>
        <strain evidence="6">cv. Chardonnay</strain>
        <tissue evidence="5">Leaf</tissue>
    </source>
</reference>
<dbReference type="GO" id="GO:0000428">
    <property type="term" value="C:DNA-directed RNA polymerase complex"/>
    <property type="evidence" value="ECO:0007669"/>
    <property type="project" value="UniProtKB-KW"/>
</dbReference>
<dbReference type="Gene3D" id="1.10.150.390">
    <property type="match status" value="1"/>
</dbReference>
<accession>A0A438G1C6</accession>
<dbReference type="AlphaFoldDB" id="A0A438G1C6"/>
<dbReference type="EMBL" id="QGNW01000684">
    <property type="protein sequence ID" value="RVW65945.1"/>
    <property type="molecule type" value="Genomic_DNA"/>
</dbReference>
<evidence type="ECO:0000259" key="4">
    <source>
        <dbReference type="Pfam" id="PF04998"/>
    </source>
</evidence>
<sequence>MVKGRIERTTLGQVAKSIKIVLTSRLALIAVSLDMEGIQASQLSIDSNIVRESILRNRRIKLKQQHIKVLDAGKLEVHPQGEGIETVERAVINKDNKVNTGLQTVMGTEGVIGRETTSNHIIEVQQTLGIEAARKCIINEIQYTMASHGMSIDIRHMMLLADLMTFRGEVLGITRFGIQKMDKSVLMLASFEKTADHLFNASVSGRDDKIEGVSECIIMGIPMQLGTGILKVRQRYVC</sequence>
<name>A0A438G1C6_VITVI</name>
<keyword evidence="5" id="KW-0240">DNA-directed RNA polymerase</keyword>
<dbReference type="Proteomes" id="UP000288805">
    <property type="component" value="Unassembled WGS sequence"/>
</dbReference>
<evidence type="ECO:0000256" key="2">
    <source>
        <dbReference type="ARBA" id="ARBA00022723"/>
    </source>
</evidence>
<protein>
    <recommendedName>
        <fullName evidence="1">DNA-directed RNA polymerase</fullName>
        <ecNumber evidence="1">2.7.7.6</ecNumber>
    </recommendedName>
</protein>
<dbReference type="GO" id="GO:0006351">
    <property type="term" value="P:DNA-templated transcription"/>
    <property type="evidence" value="ECO:0007669"/>
    <property type="project" value="InterPro"/>
</dbReference>
<keyword evidence="2" id="KW-0479">Metal-binding</keyword>
<evidence type="ECO:0000256" key="3">
    <source>
        <dbReference type="ARBA" id="ARBA00022833"/>
    </source>
</evidence>
<dbReference type="GO" id="GO:0003677">
    <property type="term" value="F:DNA binding"/>
    <property type="evidence" value="ECO:0007669"/>
    <property type="project" value="InterPro"/>
</dbReference>
<dbReference type="GO" id="GO:0046872">
    <property type="term" value="F:metal ion binding"/>
    <property type="evidence" value="ECO:0007669"/>
    <property type="project" value="UniProtKB-KW"/>
</dbReference>
<dbReference type="InterPro" id="IPR007081">
    <property type="entry name" value="RNA_pol_Rpb1_5"/>
</dbReference>
<dbReference type="GO" id="GO:0003899">
    <property type="term" value="F:DNA-directed RNA polymerase activity"/>
    <property type="evidence" value="ECO:0007669"/>
    <property type="project" value="UniProtKB-EC"/>
</dbReference>
<evidence type="ECO:0000313" key="6">
    <source>
        <dbReference type="Proteomes" id="UP000288805"/>
    </source>
</evidence>
<proteinExistence type="predicted"/>
<dbReference type="EC" id="2.7.7.6" evidence="1"/>
<feature type="domain" description="RNA polymerase Rpb1" evidence="4">
    <location>
        <begin position="69"/>
        <end position="185"/>
    </location>
</feature>
<comment type="caution">
    <text evidence="5">The sequence shown here is derived from an EMBL/GenBank/DDBJ whole genome shotgun (WGS) entry which is preliminary data.</text>
</comment>
<dbReference type="FunFam" id="1.10.150.390:FF:000006">
    <property type="entry name" value="DNA-directed RNA polymerase subunit"/>
    <property type="match status" value="1"/>
</dbReference>